<dbReference type="AlphaFoldDB" id="A0A5C1APE7"/>
<accession>A0A5C1APE7</accession>
<evidence type="ECO:0000313" key="2">
    <source>
        <dbReference type="EMBL" id="QEL19084.1"/>
    </source>
</evidence>
<keyword evidence="1" id="KW-1133">Transmembrane helix</keyword>
<keyword evidence="1" id="KW-0812">Transmembrane</keyword>
<evidence type="ECO:0000313" key="3">
    <source>
        <dbReference type="Proteomes" id="UP000324974"/>
    </source>
</evidence>
<gene>
    <name evidence="2" type="ORF">PX52LOC_06141</name>
</gene>
<keyword evidence="3" id="KW-1185">Reference proteome</keyword>
<protein>
    <submittedName>
        <fullName evidence="2">Uncharacterized protein</fullName>
    </submittedName>
</protein>
<dbReference type="RefSeq" id="WP_149113521.1">
    <property type="nucleotide sequence ID" value="NZ_CP042425.1"/>
</dbReference>
<evidence type="ECO:0000256" key="1">
    <source>
        <dbReference type="SAM" id="Phobius"/>
    </source>
</evidence>
<dbReference type="KEGG" id="lrs:PX52LOC_06141"/>
<feature type="transmembrane region" description="Helical" evidence="1">
    <location>
        <begin position="52"/>
        <end position="71"/>
    </location>
</feature>
<keyword evidence="1" id="KW-0472">Membrane</keyword>
<name>A0A5C1APE7_9BACT</name>
<reference evidence="3" key="1">
    <citation type="submission" date="2019-08" db="EMBL/GenBank/DDBJ databases">
        <title>Limnoglobus roseus gen. nov., sp. nov., a novel freshwater planctomycete with a giant genome from the family Gemmataceae.</title>
        <authorList>
            <person name="Kulichevskaya I.S."/>
            <person name="Naumoff D.G."/>
            <person name="Miroshnikov K."/>
            <person name="Ivanova A."/>
            <person name="Philippov D.A."/>
            <person name="Hakobyan A."/>
            <person name="Rijpstra I.C."/>
            <person name="Sinninghe Damste J.S."/>
            <person name="Liesack W."/>
            <person name="Dedysh S.N."/>
        </authorList>
    </citation>
    <scope>NUCLEOTIDE SEQUENCE [LARGE SCALE GENOMIC DNA]</scope>
    <source>
        <strain evidence="3">PX52</strain>
    </source>
</reference>
<sequence length="83" mass="9598">MDSNCLYCGKAGVLGVTLQRAVYGGNHFKGSEVVDVCEECYPKHQKSRKTDYSVFFWVFLFIGSILFLRVFHEVLVEIQKLFR</sequence>
<dbReference type="EMBL" id="CP042425">
    <property type="protein sequence ID" value="QEL19084.1"/>
    <property type="molecule type" value="Genomic_DNA"/>
</dbReference>
<dbReference type="Proteomes" id="UP000324974">
    <property type="component" value="Chromosome"/>
</dbReference>
<organism evidence="2 3">
    <name type="scientific">Limnoglobus roseus</name>
    <dbReference type="NCBI Taxonomy" id="2598579"/>
    <lineage>
        <taxon>Bacteria</taxon>
        <taxon>Pseudomonadati</taxon>
        <taxon>Planctomycetota</taxon>
        <taxon>Planctomycetia</taxon>
        <taxon>Gemmatales</taxon>
        <taxon>Gemmataceae</taxon>
        <taxon>Limnoglobus</taxon>
    </lineage>
</organism>
<proteinExistence type="predicted"/>